<protein>
    <submittedName>
        <fullName evidence="1">Uncharacterized protein</fullName>
    </submittedName>
</protein>
<accession>A0A6M3ITE3</accession>
<dbReference type="AlphaFoldDB" id="A0A6M3ITE3"/>
<gene>
    <name evidence="1" type="ORF">MM415B01106_0025</name>
</gene>
<name>A0A6M3ITE3_9ZZZZ</name>
<proteinExistence type="predicted"/>
<sequence length="73" mass="8782">MSAYSEKDRLWFLEQLKSEQCLCERSKKPMFSFCYRCYKALPADMQKGLYLQIGDGYEEAYEEAVKYLEENVW</sequence>
<evidence type="ECO:0000313" key="1">
    <source>
        <dbReference type="EMBL" id="QJA60518.1"/>
    </source>
</evidence>
<reference evidence="1" key="1">
    <citation type="submission" date="2020-03" db="EMBL/GenBank/DDBJ databases">
        <title>The deep terrestrial virosphere.</title>
        <authorList>
            <person name="Holmfeldt K."/>
            <person name="Nilsson E."/>
            <person name="Simone D."/>
            <person name="Lopez-Fernandez M."/>
            <person name="Wu X."/>
            <person name="de Brujin I."/>
            <person name="Lundin D."/>
            <person name="Andersson A."/>
            <person name="Bertilsson S."/>
            <person name="Dopson M."/>
        </authorList>
    </citation>
    <scope>NUCLEOTIDE SEQUENCE</scope>
    <source>
        <strain evidence="1">MM415B01106</strain>
    </source>
</reference>
<dbReference type="EMBL" id="MT141411">
    <property type="protein sequence ID" value="QJA60518.1"/>
    <property type="molecule type" value="Genomic_DNA"/>
</dbReference>
<organism evidence="1">
    <name type="scientific">viral metagenome</name>
    <dbReference type="NCBI Taxonomy" id="1070528"/>
    <lineage>
        <taxon>unclassified sequences</taxon>
        <taxon>metagenomes</taxon>
        <taxon>organismal metagenomes</taxon>
    </lineage>
</organism>